<feature type="signal peptide" evidence="1">
    <location>
        <begin position="1"/>
        <end position="23"/>
    </location>
</feature>
<evidence type="ECO:0000313" key="2">
    <source>
        <dbReference type="EMBL" id="MBK6263880.1"/>
    </source>
</evidence>
<comment type="caution">
    <text evidence="2">The sequence shown here is derived from an EMBL/GenBank/DDBJ whole genome shotgun (WGS) entry which is preliminary data.</text>
</comment>
<evidence type="ECO:0008006" key="4">
    <source>
        <dbReference type="Google" id="ProtNLM"/>
    </source>
</evidence>
<dbReference type="EMBL" id="JAEQBW010000001">
    <property type="protein sequence ID" value="MBK6263880.1"/>
    <property type="molecule type" value="Genomic_DNA"/>
</dbReference>
<keyword evidence="1" id="KW-0732">Signal</keyword>
<dbReference type="PROSITE" id="PS51257">
    <property type="entry name" value="PROKAR_LIPOPROTEIN"/>
    <property type="match status" value="1"/>
</dbReference>
<dbReference type="AlphaFoldDB" id="A0A934WVV8"/>
<organism evidence="2 3">
    <name type="scientific">Marivirga aurantiaca</name>
    <dbReference type="NCBI Taxonomy" id="2802615"/>
    <lineage>
        <taxon>Bacteria</taxon>
        <taxon>Pseudomonadati</taxon>
        <taxon>Bacteroidota</taxon>
        <taxon>Cytophagia</taxon>
        <taxon>Cytophagales</taxon>
        <taxon>Marivirgaceae</taxon>
        <taxon>Marivirga</taxon>
    </lineage>
</organism>
<keyword evidence="3" id="KW-1185">Reference proteome</keyword>
<gene>
    <name evidence="2" type="ORF">JKA74_02430</name>
</gene>
<protein>
    <recommendedName>
        <fullName evidence="4">Lipocalin-like domain-containing protein</fullName>
    </recommendedName>
</protein>
<dbReference type="Proteomes" id="UP000611723">
    <property type="component" value="Unassembled WGS sequence"/>
</dbReference>
<accession>A0A934WVV8</accession>
<proteinExistence type="predicted"/>
<reference evidence="2" key="1">
    <citation type="submission" date="2021-01" db="EMBL/GenBank/DDBJ databases">
        <title>Marivirga aurantiaca sp. nov., isolated from intertidal surface sediments.</title>
        <authorList>
            <person name="Zhang M."/>
        </authorList>
    </citation>
    <scope>NUCLEOTIDE SEQUENCE</scope>
    <source>
        <strain evidence="2">S37H4</strain>
    </source>
</reference>
<name>A0A934WVV8_9BACT</name>
<dbReference type="RefSeq" id="WP_201429566.1">
    <property type="nucleotide sequence ID" value="NZ_JAEQBW010000001.1"/>
</dbReference>
<evidence type="ECO:0000313" key="3">
    <source>
        <dbReference type="Proteomes" id="UP000611723"/>
    </source>
</evidence>
<sequence>MKKKLTLLSYFVLAFALVFTACKPDDDVSPEQEKLNELNGTWEITQAVTPNETLPLTGVTVNYTAENSSFALTGIGTLNDNNLNHSEVITASGTISLNDNLDVMTLTPGGAINFTVSGTTLTLTYQSSFPKATDEEKSITLTATKQ</sequence>
<feature type="chain" id="PRO_5037067336" description="Lipocalin-like domain-containing protein" evidence="1">
    <location>
        <begin position="24"/>
        <end position="146"/>
    </location>
</feature>
<evidence type="ECO:0000256" key="1">
    <source>
        <dbReference type="SAM" id="SignalP"/>
    </source>
</evidence>